<dbReference type="GeneID" id="8851127"/>
<feature type="region of interest" description="Disordered" evidence="1">
    <location>
        <begin position="1"/>
        <end position="26"/>
    </location>
</feature>
<protein>
    <submittedName>
        <fullName evidence="2">Predicted protein</fullName>
    </submittedName>
</protein>
<proteinExistence type="predicted"/>
<feature type="region of interest" description="Disordered" evidence="1">
    <location>
        <begin position="48"/>
        <end position="69"/>
    </location>
</feature>
<evidence type="ECO:0000313" key="2">
    <source>
        <dbReference type="EMBL" id="EFC41165.1"/>
    </source>
</evidence>
<dbReference type="KEGG" id="ngr:NAEGRDRAFT_70938"/>
<keyword evidence="3" id="KW-1185">Reference proteome</keyword>
<name>D2VPP7_NAEGR</name>
<accession>D2VPP7</accession>
<dbReference type="AlphaFoldDB" id="D2VPP7"/>
<dbReference type="Proteomes" id="UP000006671">
    <property type="component" value="Unassembled WGS sequence"/>
</dbReference>
<feature type="compositionally biased region" description="Low complexity" evidence="1">
    <location>
        <begin position="7"/>
        <end position="17"/>
    </location>
</feature>
<evidence type="ECO:0000256" key="1">
    <source>
        <dbReference type="SAM" id="MobiDB-lite"/>
    </source>
</evidence>
<sequence length="141" mass="15612">MSTESIMNNSSPSMNNSACGGTGRLRSRTFSHRPSLVFANNINQTTNSNNTASLNIRENNNNGSPLSSESIRKRSKSAIGVGGLYAQLTLSSHFLLDKYEEDLSDKLNKIESSNLSIKNLFNHKRRLSAYSNQRPTIEITM</sequence>
<dbReference type="VEuPathDB" id="AmoebaDB:NAEGRDRAFT_70938"/>
<gene>
    <name evidence="2" type="ORF">NAEGRDRAFT_70938</name>
</gene>
<dbReference type="RefSeq" id="XP_002673909.1">
    <property type="nucleotide sequence ID" value="XM_002673863.1"/>
</dbReference>
<evidence type="ECO:0000313" key="3">
    <source>
        <dbReference type="Proteomes" id="UP000006671"/>
    </source>
</evidence>
<organism evidence="3">
    <name type="scientific">Naegleria gruberi</name>
    <name type="common">Amoeba</name>
    <dbReference type="NCBI Taxonomy" id="5762"/>
    <lineage>
        <taxon>Eukaryota</taxon>
        <taxon>Discoba</taxon>
        <taxon>Heterolobosea</taxon>
        <taxon>Tetramitia</taxon>
        <taxon>Eutetramitia</taxon>
        <taxon>Vahlkampfiidae</taxon>
        <taxon>Naegleria</taxon>
    </lineage>
</organism>
<feature type="compositionally biased region" description="Polar residues" evidence="1">
    <location>
        <begin position="57"/>
        <end position="69"/>
    </location>
</feature>
<reference evidence="2 3" key="1">
    <citation type="journal article" date="2010" name="Cell">
        <title>The genome of Naegleria gruberi illuminates early eukaryotic versatility.</title>
        <authorList>
            <person name="Fritz-Laylin L.K."/>
            <person name="Prochnik S.E."/>
            <person name="Ginger M.L."/>
            <person name="Dacks J.B."/>
            <person name="Carpenter M.L."/>
            <person name="Field M.C."/>
            <person name="Kuo A."/>
            <person name="Paredez A."/>
            <person name="Chapman J."/>
            <person name="Pham J."/>
            <person name="Shu S."/>
            <person name="Neupane R."/>
            <person name="Cipriano M."/>
            <person name="Mancuso J."/>
            <person name="Tu H."/>
            <person name="Salamov A."/>
            <person name="Lindquist E."/>
            <person name="Shapiro H."/>
            <person name="Lucas S."/>
            <person name="Grigoriev I.V."/>
            <person name="Cande W.Z."/>
            <person name="Fulton C."/>
            <person name="Rokhsar D.S."/>
            <person name="Dawson S.C."/>
        </authorList>
    </citation>
    <scope>NUCLEOTIDE SEQUENCE [LARGE SCALE GENOMIC DNA]</scope>
    <source>
        <strain evidence="2 3">NEG-M</strain>
    </source>
</reference>
<dbReference type="InParanoid" id="D2VPP7"/>
<dbReference type="EMBL" id="GG738887">
    <property type="protein sequence ID" value="EFC41165.1"/>
    <property type="molecule type" value="Genomic_DNA"/>
</dbReference>